<accession>R7U9D5</accession>
<evidence type="ECO:0000313" key="10">
    <source>
        <dbReference type="Proteomes" id="UP000014760"/>
    </source>
</evidence>
<keyword evidence="6" id="KW-0414">Isoprene biosynthesis</keyword>
<organism evidence="8">
    <name type="scientific">Capitella teleta</name>
    <name type="common">Polychaete worm</name>
    <dbReference type="NCBI Taxonomy" id="283909"/>
    <lineage>
        <taxon>Eukaryota</taxon>
        <taxon>Metazoa</taxon>
        <taxon>Spiralia</taxon>
        <taxon>Lophotrochozoa</taxon>
        <taxon>Annelida</taxon>
        <taxon>Polychaeta</taxon>
        <taxon>Sedentaria</taxon>
        <taxon>Scolecida</taxon>
        <taxon>Capitellidae</taxon>
        <taxon>Capitella</taxon>
    </lineage>
</organism>
<dbReference type="Proteomes" id="UP000014760">
    <property type="component" value="Unassembled WGS sequence"/>
</dbReference>
<dbReference type="GO" id="GO:0046872">
    <property type="term" value="F:metal ion binding"/>
    <property type="evidence" value="ECO:0007669"/>
    <property type="project" value="UniProtKB-KW"/>
</dbReference>
<dbReference type="SFLD" id="SFLDS00005">
    <property type="entry name" value="Isoprenoid_Synthase_Type_I"/>
    <property type="match status" value="1"/>
</dbReference>
<dbReference type="SUPFAM" id="SSF48576">
    <property type="entry name" value="Terpenoid synthases"/>
    <property type="match status" value="1"/>
</dbReference>
<dbReference type="InterPro" id="IPR000092">
    <property type="entry name" value="Polyprenyl_synt"/>
</dbReference>
<sequence length="327" mass="35507">KLSELLTDDMAAVDQVILDLAGAHVELIPKISRHLISSGGKRLRPLLTLAAARLAGYEGDQHVTMAASIEFMHTATLLHDDVVDESGLRRGNLTARLLWGNQAAVLVGDYLLGQAFRMMVSVGEIEALRCLSDAAAAIAEGEVMQLSHKNYLACTEDSYFQVIEAKTAKLFIAACEVGAIMAGLEPELKLRLAAFGRHLGLAFQISDDLLDYTPESGIGKLVGDDFREGKITLPVILAYEKGDAEARSFWEKAFAMEEDERIGELDQAVHKIKVSGAAARCQDYADQQAKEAVAALSYWPDTELKEALLETARFAAARSRSKSVVDA</sequence>
<dbReference type="Pfam" id="PF00348">
    <property type="entry name" value="polyprenyl_synt"/>
    <property type="match status" value="1"/>
</dbReference>
<dbReference type="CDD" id="cd00685">
    <property type="entry name" value="Trans_IPPS_HT"/>
    <property type="match status" value="1"/>
</dbReference>
<keyword evidence="5" id="KW-0460">Magnesium</keyword>
<dbReference type="EMBL" id="AMQN01045960">
    <property type="status" value="NOT_ANNOTATED_CDS"/>
    <property type="molecule type" value="Genomic_DNA"/>
</dbReference>
<name>R7U9D5_CAPTE</name>
<dbReference type="PANTHER" id="PTHR12001:SF69">
    <property type="entry name" value="ALL TRANS-POLYPRENYL-DIPHOSPHATE SYNTHASE PDSS1"/>
    <property type="match status" value="1"/>
</dbReference>
<reference evidence="8 10" key="2">
    <citation type="journal article" date="2013" name="Nature">
        <title>Insights into bilaterian evolution from three spiralian genomes.</title>
        <authorList>
            <person name="Simakov O."/>
            <person name="Marletaz F."/>
            <person name="Cho S.J."/>
            <person name="Edsinger-Gonzales E."/>
            <person name="Havlak P."/>
            <person name="Hellsten U."/>
            <person name="Kuo D.H."/>
            <person name="Larsson T."/>
            <person name="Lv J."/>
            <person name="Arendt D."/>
            <person name="Savage R."/>
            <person name="Osoegawa K."/>
            <person name="de Jong P."/>
            <person name="Grimwood J."/>
            <person name="Chapman J.A."/>
            <person name="Shapiro H."/>
            <person name="Aerts A."/>
            <person name="Otillar R.P."/>
            <person name="Terry A.Y."/>
            <person name="Boore J.L."/>
            <person name="Grigoriev I.V."/>
            <person name="Lindberg D.R."/>
            <person name="Seaver E.C."/>
            <person name="Weisblat D.A."/>
            <person name="Putnam N.H."/>
            <person name="Rokhsar D.S."/>
        </authorList>
    </citation>
    <scope>NUCLEOTIDE SEQUENCE</scope>
    <source>
        <strain evidence="8 10">I ESC-2004</strain>
    </source>
</reference>
<dbReference type="GO" id="GO:0004659">
    <property type="term" value="F:prenyltransferase activity"/>
    <property type="evidence" value="ECO:0007669"/>
    <property type="project" value="InterPro"/>
</dbReference>
<dbReference type="EMBL" id="KB303869">
    <property type="protein sequence ID" value="ELU02599.1"/>
    <property type="molecule type" value="Genomic_DNA"/>
</dbReference>
<comment type="similarity">
    <text evidence="2 7">Belongs to the FPP/GGPP synthase family.</text>
</comment>
<evidence type="ECO:0000313" key="9">
    <source>
        <dbReference type="EnsemblMetazoa" id="CapteP108624"/>
    </source>
</evidence>
<keyword evidence="3 7" id="KW-0808">Transferase</keyword>
<keyword evidence="4" id="KW-0479">Metal-binding</keyword>
<evidence type="ECO:0000313" key="8">
    <source>
        <dbReference type="EMBL" id="ELU02599.1"/>
    </source>
</evidence>
<dbReference type="AlphaFoldDB" id="R7U9D5"/>
<dbReference type="HOGENOM" id="CLU_014015_2_0_1"/>
<dbReference type="GO" id="GO:0008299">
    <property type="term" value="P:isoprenoid biosynthetic process"/>
    <property type="evidence" value="ECO:0007669"/>
    <property type="project" value="UniProtKB-KW"/>
</dbReference>
<evidence type="ECO:0000256" key="1">
    <source>
        <dbReference type="ARBA" id="ARBA00001946"/>
    </source>
</evidence>
<reference evidence="9" key="3">
    <citation type="submission" date="2015-06" db="UniProtKB">
        <authorList>
            <consortium name="EnsemblMetazoa"/>
        </authorList>
    </citation>
    <scope>IDENTIFICATION</scope>
</reference>
<dbReference type="PROSITE" id="PS00444">
    <property type="entry name" value="POLYPRENYL_SYNTHASE_2"/>
    <property type="match status" value="1"/>
</dbReference>
<dbReference type="PANTHER" id="PTHR12001">
    <property type="entry name" value="GERANYLGERANYL PYROPHOSPHATE SYNTHASE"/>
    <property type="match status" value="1"/>
</dbReference>
<comment type="cofactor">
    <cofactor evidence="1">
        <name>Mg(2+)</name>
        <dbReference type="ChEBI" id="CHEBI:18420"/>
    </cofactor>
</comment>
<dbReference type="OMA" id="GWWDEHG"/>
<dbReference type="EnsemblMetazoa" id="CapteT108624">
    <property type="protein sequence ID" value="CapteP108624"/>
    <property type="gene ID" value="CapteG108624"/>
</dbReference>
<protein>
    <recommendedName>
        <fullName evidence="11">Polyprenyl synthetase</fullName>
    </recommendedName>
</protein>
<evidence type="ECO:0000256" key="4">
    <source>
        <dbReference type="ARBA" id="ARBA00022723"/>
    </source>
</evidence>
<dbReference type="PROSITE" id="PS00723">
    <property type="entry name" value="POLYPRENYL_SYNTHASE_1"/>
    <property type="match status" value="1"/>
</dbReference>
<evidence type="ECO:0008006" key="11">
    <source>
        <dbReference type="Google" id="ProtNLM"/>
    </source>
</evidence>
<dbReference type="Gene3D" id="1.10.600.10">
    <property type="entry name" value="Farnesyl Diphosphate Synthase"/>
    <property type="match status" value="1"/>
</dbReference>
<dbReference type="InterPro" id="IPR033749">
    <property type="entry name" value="Polyprenyl_synt_CS"/>
</dbReference>
<keyword evidence="10" id="KW-1185">Reference proteome</keyword>
<evidence type="ECO:0000256" key="5">
    <source>
        <dbReference type="ARBA" id="ARBA00022842"/>
    </source>
</evidence>
<proteinExistence type="inferred from homology"/>
<evidence type="ECO:0000256" key="6">
    <source>
        <dbReference type="ARBA" id="ARBA00023229"/>
    </source>
</evidence>
<dbReference type="GO" id="GO:1901663">
    <property type="term" value="P:quinone biosynthetic process"/>
    <property type="evidence" value="ECO:0007669"/>
    <property type="project" value="UniProtKB-ARBA"/>
</dbReference>
<evidence type="ECO:0000256" key="2">
    <source>
        <dbReference type="ARBA" id="ARBA00006706"/>
    </source>
</evidence>
<feature type="non-terminal residue" evidence="8">
    <location>
        <position position="1"/>
    </location>
</feature>
<dbReference type="FunCoup" id="R7U9D5">
    <property type="interactions" value="133"/>
</dbReference>
<reference evidence="10" key="1">
    <citation type="submission" date="2012-12" db="EMBL/GenBank/DDBJ databases">
        <authorList>
            <person name="Hellsten U."/>
            <person name="Grimwood J."/>
            <person name="Chapman J.A."/>
            <person name="Shapiro H."/>
            <person name="Aerts A."/>
            <person name="Otillar R.P."/>
            <person name="Terry A.Y."/>
            <person name="Boore J.L."/>
            <person name="Simakov O."/>
            <person name="Marletaz F."/>
            <person name="Cho S.-J."/>
            <person name="Edsinger-Gonzales E."/>
            <person name="Havlak P."/>
            <person name="Kuo D.-H."/>
            <person name="Larsson T."/>
            <person name="Lv J."/>
            <person name="Arendt D."/>
            <person name="Savage R."/>
            <person name="Osoegawa K."/>
            <person name="de Jong P."/>
            <person name="Lindberg D.R."/>
            <person name="Seaver E.C."/>
            <person name="Weisblat D.A."/>
            <person name="Putnam N.H."/>
            <person name="Grigoriev I.V."/>
            <person name="Rokhsar D.S."/>
        </authorList>
    </citation>
    <scope>NUCLEOTIDE SEQUENCE</scope>
    <source>
        <strain evidence="10">I ESC-2004</strain>
    </source>
</reference>
<evidence type="ECO:0000256" key="7">
    <source>
        <dbReference type="RuleBase" id="RU004466"/>
    </source>
</evidence>
<dbReference type="OrthoDB" id="9927103at2759"/>
<evidence type="ECO:0000256" key="3">
    <source>
        <dbReference type="ARBA" id="ARBA00022679"/>
    </source>
</evidence>
<gene>
    <name evidence="8" type="ORF">CAPTEDRAFT_108624</name>
</gene>
<dbReference type="STRING" id="283909.R7U9D5"/>
<dbReference type="InterPro" id="IPR008949">
    <property type="entry name" value="Isoprenoid_synthase_dom_sf"/>
</dbReference>